<dbReference type="EMBL" id="JBHSBU010000001">
    <property type="protein sequence ID" value="MFC4160957.1"/>
    <property type="molecule type" value="Genomic_DNA"/>
</dbReference>
<reference evidence="6" key="1">
    <citation type="journal article" date="2019" name="Int. J. Syst. Evol. Microbiol.">
        <title>The Global Catalogue of Microorganisms (GCM) 10K type strain sequencing project: providing services to taxonomists for standard genome sequencing and annotation.</title>
        <authorList>
            <consortium name="The Broad Institute Genomics Platform"/>
            <consortium name="The Broad Institute Genome Sequencing Center for Infectious Disease"/>
            <person name="Wu L."/>
            <person name="Ma J."/>
        </authorList>
    </citation>
    <scope>NUCLEOTIDE SEQUENCE [LARGE SCALE GENOMIC DNA]</scope>
    <source>
        <strain evidence="6">LMG 29894</strain>
    </source>
</reference>
<comment type="similarity">
    <text evidence="1">Belongs to the bacterial solute-binding protein 5 family.</text>
</comment>
<dbReference type="Gene3D" id="3.10.105.10">
    <property type="entry name" value="Dipeptide-binding Protein, Domain 3"/>
    <property type="match status" value="1"/>
</dbReference>
<feature type="signal peptide" evidence="3">
    <location>
        <begin position="1"/>
        <end position="22"/>
    </location>
</feature>
<protein>
    <submittedName>
        <fullName evidence="5">ABC transporter substrate-binding protein</fullName>
    </submittedName>
</protein>
<dbReference type="Gene3D" id="3.90.76.10">
    <property type="entry name" value="Dipeptide-binding Protein, Domain 1"/>
    <property type="match status" value="1"/>
</dbReference>
<accession>A0ABV8MVG8</accession>
<evidence type="ECO:0000256" key="2">
    <source>
        <dbReference type="ARBA" id="ARBA00022729"/>
    </source>
</evidence>
<dbReference type="InterPro" id="IPR000914">
    <property type="entry name" value="SBP_5_dom"/>
</dbReference>
<name>A0ABV8MVG8_9NEIS</name>
<organism evidence="5 6">
    <name type="scientific">Chitinimonas lacunae</name>
    <dbReference type="NCBI Taxonomy" id="1963018"/>
    <lineage>
        <taxon>Bacteria</taxon>
        <taxon>Pseudomonadati</taxon>
        <taxon>Pseudomonadota</taxon>
        <taxon>Betaproteobacteria</taxon>
        <taxon>Neisseriales</taxon>
        <taxon>Chitinibacteraceae</taxon>
        <taxon>Chitinimonas</taxon>
    </lineage>
</organism>
<dbReference type="InterPro" id="IPR039424">
    <property type="entry name" value="SBP_5"/>
</dbReference>
<dbReference type="InterPro" id="IPR030678">
    <property type="entry name" value="Peptide/Ni-bd"/>
</dbReference>
<dbReference type="PIRSF" id="PIRSF002741">
    <property type="entry name" value="MppA"/>
    <property type="match status" value="1"/>
</dbReference>
<feature type="chain" id="PRO_5045377271" evidence="3">
    <location>
        <begin position="23"/>
        <end position="529"/>
    </location>
</feature>
<evidence type="ECO:0000259" key="4">
    <source>
        <dbReference type="Pfam" id="PF00496"/>
    </source>
</evidence>
<dbReference type="PANTHER" id="PTHR30290:SF38">
    <property type="entry name" value="D,D-DIPEPTIDE-BINDING PERIPLASMIC PROTEIN DDPA-RELATED"/>
    <property type="match status" value="1"/>
</dbReference>
<dbReference type="RefSeq" id="WP_378166349.1">
    <property type="nucleotide sequence ID" value="NZ_JBHSBU010000001.1"/>
</dbReference>
<sequence length="529" mass="58537">MKKALRILPLAGLLALAGAAGAKPLVFCSEASPEGFDGGMFTAATTQDASSEAVYNRLVDFERGTTKVIPGLAERWEISKDGLEYTFHLRRGVKFHTTDWFKPTRDFNADDVLWTFQRMIDPKHPGANASPQGWPYAADMGFPTLIKKIERLDDYKVKFVLSKPEAPFLADLGMGFASIVSAEYAQQLHKANKPGQIALLPVGTGPYVFKRYDKGAQTRYEANPQYWRGKPGSDKLIFAITEDPAVRVQKLKRGECNFTVYPKPADIPQLKADPKLQVLSTKALTLAYLAFNTQKKPFTDKRVRQALALAIDKGAMVKAVYEGSAAPAHLPLPSSMWSYNKSIKPYSLDLAQAKKLLAEAGLPNGFETTMYVRNGGGGTNPNPKLTAEMVQADWAKIGVKLKIVPMEWAELLKRTKAGEHDTTINGWAGDNGDPDNFLTPNLTCASAQSGENRARWCNKSFDDLVEKAKRATDIKERTKLYEQAQQVFIDEMPWATLVEPMTTVVFQKTVTGFVPSPFTNNNFEAVAIR</sequence>
<dbReference type="Gene3D" id="3.40.190.10">
    <property type="entry name" value="Periplasmic binding protein-like II"/>
    <property type="match status" value="1"/>
</dbReference>
<dbReference type="PANTHER" id="PTHR30290">
    <property type="entry name" value="PERIPLASMIC BINDING COMPONENT OF ABC TRANSPORTER"/>
    <property type="match status" value="1"/>
</dbReference>
<dbReference type="Pfam" id="PF00496">
    <property type="entry name" value="SBP_bac_5"/>
    <property type="match status" value="1"/>
</dbReference>
<proteinExistence type="inferred from homology"/>
<keyword evidence="6" id="KW-1185">Reference proteome</keyword>
<feature type="domain" description="Solute-binding protein family 5" evidence="4">
    <location>
        <begin position="67"/>
        <end position="447"/>
    </location>
</feature>
<evidence type="ECO:0000256" key="1">
    <source>
        <dbReference type="ARBA" id="ARBA00005695"/>
    </source>
</evidence>
<dbReference type="InterPro" id="IPR023765">
    <property type="entry name" value="SBP_5_CS"/>
</dbReference>
<dbReference type="SUPFAM" id="SSF53850">
    <property type="entry name" value="Periplasmic binding protein-like II"/>
    <property type="match status" value="1"/>
</dbReference>
<evidence type="ECO:0000313" key="5">
    <source>
        <dbReference type="EMBL" id="MFC4160957.1"/>
    </source>
</evidence>
<gene>
    <name evidence="5" type="ORF">ACFOW7_16580</name>
</gene>
<dbReference type="PROSITE" id="PS01040">
    <property type="entry name" value="SBP_BACTERIAL_5"/>
    <property type="match status" value="1"/>
</dbReference>
<evidence type="ECO:0000256" key="3">
    <source>
        <dbReference type="SAM" id="SignalP"/>
    </source>
</evidence>
<dbReference type="CDD" id="cd08493">
    <property type="entry name" value="PBP2_DppA_like"/>
    <property type="match status" value="1"/>
</dbReference>
<comment type="caution">
    <text evidence="5">The sequence shown here is derived from an EMBL/GenBank/DDBJ whole genome shotgun (WGS) entry which is preliminary data.</text>
</comment>
<dbReference type="Proteomes" id="UP001595791">
    <property type="component" value="Unassembled WGS sequence"/>
</dbReference>
<evidence type="ECO:0000313" key="6">
    <source>
        <dbReference type="Proteomes" id="UP001595791"/>
    </source>
</evidence>
<keyword evidence="2 3" id="KW-0732">Signal</keyword>